<feature type="domain" description="THIF-type NAD/FAD binding fold" evidence="2">
    <location>
        <begin position="27"/>
        <end position="266"/>
    </location>
</feature>
<dbReference type="FunFam" id="3.40.50.720:FF:000080">
    <property type="entry name" value="Thiazole biosynthesis adenylyltransferase ThiF"/>
    <property type="match status" value="1"/>
</dbReference>
<dbReference type="EMBL" id="FNGI01000005">
    <property type="protein sequence ID" value="SDL60826.1"/>
    <property type="molecule type" value="Genomic_DNA"/>
</dbReference>
<dbReference type="STRING" id="119000.SAMN05661010_02074"/>
<keyword evidence="4" id="KW-1185">Reference proteome</keyword>
<keyword evidence="3" id="KW-0808">Transferase</keyword>
<dbReference type="CDD" id="cd00757">
    <property type="entry name" value="ThiF_MoeB_HesA_family"/>
    <property type="match status" value="1"/>
</dbReference>
<dbReference type="InterPro" id="IPR000594">
    <property type="entry name" value="ThiF_NAD_FAD-bd"/>
</dbReference>
<reference evidence="3 4" key="1">
    <citation type="submission" date="2016-10" db="EMBL/GenBank/DDBJ databases">
        <authorList>
            <person name="de Groot N.N."/>
        </authorList>
    </citation>
    <scope>NUCLEOTIDE SEQUENCE [LARGE SCALE GENOMIC DNA]</scope>
    <source>
        <strain evidence="3 4">DSM 14789</strain>
    </source>
</reference>
<evidence type="ECO:0000259" key="2">
    <source>
        <dbReference type="Pfam" id="PF00899"/>
    </source>
</evidence>
<dbReference type="GO" id="GO:0008146">
    <property type="term" value="F:sulfotransferase activity"/>
    <property type="evidence" value="ECO:0007669"/>
    <property type="project" value="TreeGrafter"/>
</dbReference>
<organism evidence="3 4">
    <name type="scientific">Modicisalibacter muralis</name>
    <dbReference type="NCBI Taxonomy" id="119000"/>
    <lineage>
        <taxon>Bacteria</taxon>
        <taxon>Pseudomonadati</taxon>
        <taxon>Pseudomonadota</taxon>
        <taxon>Gammaproteobacteria</taxon>
        <taxon>Oceanospirillales</taxon>
        <taxon>Halomonadaceae</taxon>
        <taxon>Modicisalibacter</taxon>
    </lineage>
</organism>
<dbReference type="GO" id="GO:0008641">
    <property type="term" value="F:ubiquitin-like modifier activating enzyme activity"/>
    <property type="evidence" value="ECO:0007669"/>
    <property type="project" value="InterPro"/>
</dbReference>
<dbReference type="PANTHER" id="PTHR10953">
    <property type="entry name" value="UBIQUITIN-ACTIVATING ENZYME E1"/>
    <property type="match status" value="1"/>
</dbReference>
<comment type="similarity">
    <text evidence="1">Belongs to the HesA/MoeB/ThiF family.</text>
</comment>
<dbReference type="Proteomes" id="UP000198654">
    <property type="component" value="Unassembled WGS sequence"/>
</dbReference>
<dbReference type="NCBIfam" id="NF004281">
    <property type="entry name" value="PRK05690.1"/>
    <property type="match status" value="1"/>
</dbReference>
<evidence type="ECO:0000313" key="4">
    <source>
        <dbReference type="Proteomes" id="UP000198654"/>
    </source>
</evidence>
<dbReference type="InterPro" id="IPR045886">
    <property type="entry name" value="ThiF/MoeB/HesA"/>
</dbReference>
<dbReference type="Gene3D" id="3.40.50.720">
    <property type="entry name" value="NAD(P)-binding Rossmann-like Domain"/>
    <property type="match status" value="1"/>
</dbReference>
<dbReference type="GO" id="GO:0016779">
    <property type="term" value="F:nucleotidyltransferase activity"/>
    <property type="evidence" value="ECO:0007669"/>
    <property type="project" value="UniProtKB-KW"/>
</dbReference>
<dbReference type="Pfam" id="PF00899">
    <property type="entry name" value="ThiF"/>
    <property type="match status" value="1"/>
</dbReference>
<keyword evidence="3" id="KW-0548">Nucleotidyltransferase</keyword>
<dbReference type="AlphaFoldDB" id="A0A1G9LG24"/>
<dbReference type="SUPFAM" id="SSF69572">
    <property type="entry name" value="Activating enzymes of the ubiquitin-like proteins"/>
    <property type="match status" value="1"/>
</dbReference>
<dbReference type="GO" id="GO:0005829">
    <property type="term" value="C:cytosol"/>
    <property type="evidence" value="ECO:0007669"/>
    <property type="project" value="TreeGrafter"/>
</dbReference>
<dbReference type="InterPro" id="IPR035985">
    <property type="entry name" value="Ubiquitin-activating_enz"/>
</dbReference>
<protein>
    <submittedName>
        <fullName evidence="3">Adenylyltransferase and sulfurtransferase</fullName>
    </submittedName>
</protein>
<evidence type="ECO:0000313" key="3">
    <source>
        <dbReference type="EMBL" id="SDL60826.1"/>
    </source>
</evidence>
<evidence type="ECO:0000256" key="1">
    <source>
        <dbReference type="ARBA" id="ARBA00009919"/>
    </source>
</evidence>
<dbReference type="PANTHER" id="PTHR10953:SF102">
    <property type="entry name" value="ADENYLYLTRANSFERASE AND SULFURTRANSFERASE MOCS3"/>
    <property type="match status" value="1"/>
</dbReference>
<dbReference type="GO" id="GO:0004792">
    <property type="term" value="F:thiosulfate-cyanide sulfurtransferase activity"/>
    <property type="evidence" value="ECO:0007669"/>
    <property type="project" value="TreeGrafter"/>
</dbReference>
<proteinExistence type="inferred from homology"/>
<accession>A0A1G9LG24</accession>
<gene>
    <name evidence="3" type="ORF">SAMN05661010_02074</name>
</gene>
<sequence>MYRTSTTSTISEPMTSEPMNDEALLRYSRQIMLEQIDIAGQERLLASHALIVGAGGLGSPVALYLAAAGVGRLTLADDDVVELSNLQRQIAHGEADIGRHKTESAAEAARALNPGCRIEALTRRLDGAALLEAANAADVVIDCTDRFSSRYAINRACLEAHKPLISGAAIRFSGQLVMFDPRDAASPCYACLYPPPADGEQADDELRCAENGVVAPLVGLIGTFQALEALKLLSGAGTPHRGLSTFDGLSGEWRRFNVPRDPACPVCAVPTRR</sequence>
<name>A0A1G9LG24_9GAMM</name>